<keyword evidence="13 18" id="KW-0418">Kinase</keyword>
<dbReference type="InterPro" id="IPR003203">
    <property type="entry name" value="CobU/CobP"/>
</dbReference>
<evidence type="ECO:0000256" key="3">
    <source>
        <dbReference type="ARBA" id="ARBA00001522"/>
    </source>
</evidence>
<dbReference type="Gene3D" id="3.40.50.300">
    <property type="entry name" value="P-loop containing nucleotide triphosphate hydrolases"/>
    <property type="match status" value="1"/>
</dbReference>
<dbReference type="EMBL" id="JAMDMX010000019">
    <property type="protein sequence ID" value="MCY9692723.1"/>
    <property type="molecule type" value="Genomic_DNA"/>
</dbReference>
<comment type="catalytic activity">
    <reaction evidence="3">
        <text>adenosylcob(III)inamide + GTP = adenosylcob(III)inamide phosphate + GDP + H(+)</text>
        <dbReference type="Rhea" id="RHEA:15765"/>
        <dbReference type="ChEBI" id="CHEBI:2480"/>
        <dbReference type="ChEBI" id="CHEBI:15378"/>
        <dbReference type="ChEBI" id="CHEBI:37565"/>
        <dbReference type="ChEBI" id="CHEBI:58189"/>
        <dbReference type="ChEBI" id="CHEBI:58502"/>
        <dbReference type="EC" id="2.7.1.156"/>
    </reaction>
</comment>
<dbReference type="Pfam" id="PF02283">
    <property type="entry name" value="CobU"/>
    <property type="match status" value="1"/>
</dbReference>
<sequence>MAVLVTGGARSGKSSFAEKLAMHGSERGIYIATSHIYDEEMKERVELHQQMRLASGYPWDTREEPFQLRELLLHLQESGEDAVVLVDCLTLWLSNWLLQHEGEVDASARVMKRIDELVEAVSSYRGHLILVTNEVGDGIVPEYPLGRSFRDLAGRMNQRLAGVCEQVFLVTVGIPMELKSRAYRLEESTGINTGINKSLSIER</sequence>
<evidence type="ECO:0000256" key="2">
    <source>
        <dbReference type="ARBA" id="ARBA00000711"/>
    </source>
</evidence>
<comment type="pathway">
    <text evidence="5">Cofactor biosynthesis; adenosylcobalamin biosynthesis; adenosylcobalamin from cob(II)yrinate a,c-diamide: step 6/7.</text>
</comment>
<evidence type="ECO:0000256" key="10">
    <source>
        <dbReference type="ARBA" id="ARBA00022573"/>
    </source>
</evidence>
<keyword evidence="15" id="KW-0342">GTP-binding</keyword>
<evidence type="ECO:0000256" key="9">
    <source>
        <dbReference type="ARBA" id="ARBA00012523"/>
    </source>
</evidence>
<comment type="function">
    <text evidence="4">Catalyzes ATP-dependent phosphorylation of adenosylcobinamide and addition of GMP to adenosylcobinamide phosphate.</text>
</comment>
<dbReference type="GO" id="GO:0008820">
    <property type="term" value="F:cobinamide phosphate guanylyltransferase activity"/>
    <property type="evidence" value="ECO:0007669"/>
    <property type="project" value="UniProtKB-EC"/>
</dbReference>
<dbReference type="CDD" id="cd00544">
    <property type="entry name" value="CobU"/>
    <property type="match status" value="1"/>
</dbReference>
<keyword evidence="12" id="KW-0547">Nucleotide-binding</keyword>
<dbReference type="PANTHER" id="PTHR34848">
    <property type="match status" value="1"/>
</dbReference>
<evidence type="ECO:0000256" key="13">
    <source>
        <dbReference type="ARBA" id="ARBA00022777"/>
    </source>
</evidence>
<dbReference type="PANTHER" id="PTHR34848:SF1">
    <property type="entry name" value="BIFUNCTIONAL ADENOSYLCOBALAMIN BIOSYNTHESIS PROTEIN COBU"/>
    <property type="match status" value="1"/>
</dbReference>
<evidence type="ECO:0000256" key="1">
    <source>
        <dbReference type="ARBA" id="ARBA00000312"/>
    </source>
</evidence>
<evidence type="ECO:0000256" key="16">
    <source>
        <dbReference type="ARBA" id="ARBA00029570"/>
    </source>
</evidence>
<gene>
    <name evidence="18" type="primary">cobU</name>
    <name evidence="18" type="ORF">M5X19_07400</name>
</gene>
<reference evidence="18 19" key="1">
    <citation type="submission" date="2022-05" db="EMBL/GenBank/DDBJ databases">
        <title>Genome Sequencing of Bee-Associated Microbes.</title>
        <authorList>
            <person name="Dunlap C."/>
        </authorList>
    </citation>
    <scope>NUCLEOTIDE SEQUENCE [LARGE SCALE GENOMIC DNA]</scope>
    <source>
        <strain evidence="18 19">NRRL B-14421</strain>
    </source>
</reference>
<dbReference type="InterPro" id="IPR027417">
    <property type="entry name" value="P-loop_NTPase"/>
</dbReference>
<evidence type="ECO:0000256" key="12">
    <source>
        <dbReference type="ARBA" id="ARBA00022741"/>
    </source>
</evidence>
<dbReference type="EC" id="2.7.1.156" evidence="8"/>
<dbReference type="RefSeq" id="WP_051253207.1">
    <property type="nucleotide sequence ID" value="NZ_JAMDMW010000045.1"/>
</dbReference>
<accession>A0ABT4G978</accession>
<evidence type="ECO:0000256" key="6">
    <source>
        <dbReference type="ARBA" id="ARBA00005159"/>
    </source>
</evidence>
<proteinExistence type="inferred from homology"/>
<protein>
    <recommendedName>
        <fullName evidence="16">Adenosylcobinamide kinase</fullName>
        <ecNumber evidence="8">2.7.1.156</ecNumber>
        <ecNumber evidence="9">2.7.7.62</ecNumber>
    </recommendedName>
    <alternativeName>
        <fullName evidence="17">Adenosylcobinamide-phosphate guanylyltransferase</fullName>
    </alternativeName>
</protein>
<organism evidence="18 19">
    <name type="scientific">Paenibacillus alginolyticus</name>
    <dbReference type="NCBI Taxonomy" id="59839"/>
    <lineage>
        <taxon>Bacteria</taxon>
        <taxon>Bacillati</taxon>
        <taxon>Bacillota</taxon>
        <taxon>Bacilli</taxon>
        <taxon>Bacillales</taxon>
        <taxon>Paenibacillaceae</taxon>
        <taxon>Paenibacillus</taxon>
    </lineage>
</organism>
<evidence type="ECO:0000256" key="11">
    <source>
        <dbReference type="ARBA" id="ARBA00022679"/>
    </source>
</evidence>
<keyword evidence="11 18" id="KW-0808">Transferase</keyword>
<dbReference type="Proteomes" id="UP001527099">
    <property type="component" value="Unassembled WGS sequence"/>
</dbReference>
<keyword evidence="14" id="KW-0067">ATP-binding</keyword>
<name>A0ABT4G978_9BACL</name>
<evidence type="ECO:0000256" key="4">
    <source>
        <dbReference type="ARBA" id="ARBA00003889"/>
    </source>
</evidence>
<keyword evidence="18" id="KW-0548">Nucleotidyltransferase</keyword>
<keyword evidence="10" id="KW-0169">Cobalamin biosynthesis</keyword>
<dbReference type="EC" id="2.7.7.62" evidence="9"/>
<evidence type="ECO:0000256" key="8">
    <source>
        <dbReference type="ARBA" id="ARBA00012016"/>
    </source>
</evidence>
<comment type="pathway">
    <text evidence="6">Cofactor biosynthesis; adenosylcobalamin biosynthesis; adenosylcobalamin from cob(II)yrinate a,c-diamide: step 5/7.</text>
</comment>
<evidence type="ECO:0000313" key="19">
    <source>
        <dbReference type="Proteomes" id="UP001527099"/>
    </source>
</evidence>
<evidence type="ECO:0000256" key="7">
    <source>
        <dbReference type="ARBA" id="ARBA00007490"/>
    </source>
</evidence>
<evidence type="ECO:0000256" key="15">
    <source>
        <dbReference type="ARBA" id="ARBA00023134"/>
    </source>
</evidence>
<dbReference type="PIRSF" id="PIRSF006135">
    <property type="entry name" value="CobU"/>
    <property type="match status" value="1"/>
</dbReference>
<comment type="catalytic activity">
    <reaction evidence="1">
        <text>adenosylcob(III)inamide + ATP = adenosylcob(III)inamide phosphate + ADP + H(+)</text>
        <dbReference type="Rhea" id="RHEA:15769"/>
        <dbReference type="ChEBI" id="CHEBI:2480"/>
        <dbReference type="ChEBI" id="CHEBI:15378"/>
        <dbReference type="ChEBI" id="CHEBI:30616"/>
        <dbReference type="ChEBI" id="CHEBI:58502"/>
        <dbReference type="ChEBI" id="CHEBI:456216"/>
        <dbReference type="EC" id="2.7.1.156"/>
    </reaction>
</comment>
<dbReference type="NCBIfam" id="NF004469">
    <property type="entry name" value="PRK05800.1"/>
    <property type="match status" value="1"/>
</dbReference>
<evidence type="ECO:0000256" key="5">
    <source>
        <dbReference type="ARBA" id="ARBA00004692"/>
    </source>
</evidence>
<evidence type="ECO:0000256" key="14">
    <source>
        <dbReference type="ARBA" id="ARBA00022840"/>
    </source>
</evidence>
<evidence type="ECO:0000256" key="17">
    <source>
        <dbReference type="ARBA" id="ARBA00030571"/>
    </source>
</evidence>
<keyword evidence="19" id="KW-1185">Reference proteome</keyword>
<dbReference type="SUPFAM" id="SSF52540">
    <property type="entry name" value="P-loop containing nucleoside triphosphate hydrolases"/>
    <property type="match status" value="1"/>
</dbReference>
<evidence type="ECO:0000313" key="18">
    <source>
        <dbReference type="EMBL" id="MCY9692723.1"/>
    </source>
</evidence>
<comment type="caution">
    <text evidence="18">The sequence shown here is derived from an EMBL/GenBank/DDBJ whole genome shotgun (WGS) entry which is preliminary data.</text>
</comment>
<dbReference type="GO" id="GO:0043752">
    <property type="term" value="F:adenosylcobinamide kinase activity"/>
    <property type="evidence" value="ECO:0007669"/>
    <property type="project" value="UniProtKB-EC"/>
</dbReference>
<comment type="similarity">
    <text evidence="7">Belongs to the CobU/CobP family.</text>
</comment>
<comment type="catalytic activity">
    <reaction evidence="2">
        <text>adenosylcob(III)inamide phosphate + GTP + H(+) = adenosylcob(III)inamide-GDP + diphosphate</text>
        <dbReference type="Rhea" id="RHEA:22712"/>
        <dbReference type="ChEBI" id="CHEBI:15378"/>
        <dbReference type="ChEBI" id="CHEBI:33019"/>
        <dbReference type="ChEBI" id="CHEBI:37565"/>
        <dbReference type="ChEBI" id="CHEBI:58502"/>
        <dbReference type="ChEBI" id="CHEBI:60487"/>
        <dbReference type="EC" id="2.7.7.62"/>
    </reaction>
</comment>